<evidence type="ECO:0000259" key="3">
    <source>
        <dbReference type="PROSITE" id="PS51031"/>
    </source>
</evidence>
<organism evidence="4 5">
    <name type="scientific">Plutella xylostella</name>
    <name type="common">Diamondback moth</name>
    <name type="synonym">Plutella maculipennis</name>
    <dbReference type="NCBI Taxonomy" id="51655"/>
    <lineage>
        <taxon>Eukaryota</taxon>
        <taxon>Metazoa</taxon>
        <taxon>Ecdysozoa</taxon>
        <taxon>Arthropoda</taxon>
        <taxon>Hexapoda</taxon>
        <taxon>Insecta</taxon>
        <taxon>Pterygota</taxon>
        <taxon>Neoptera</taxon>
        <taxon>Endopterygota</taxon>
        <taxon>Lepidoptera</taxon>
        <taxon>Glossata</taxon>
        <taxon>Ditrysia</taxon>
        <taxon>Yponomeutoidea</taxon>
        <taxon>Plutellidae</taxon>
        <taxon>Plutella</taxon>
    </lineage>
</organism>
<dbReference type="InterPro" id="IPR006578">
    <property type="entry name" value="MADF-dom"/>
</dbReference>
<evidence type="ECO:0000259" key="2">
    <source>
        <dbReference type="PROSITE" id="PS51029"/>
    </source>
</evidence>
<dbReference type="InterPro" id="IPR004210">
    <property type="entry name" value="BESS_motif"/>
</dbReference>
<dbReference type="PANTHER" id="PTHR12243">
    <property type="entry name" value="MADF DOMAIN TRANSCRIPTION FACTOR"/>
    <property type="match status" value="1"/>
</dbReference>
<dbReference type="SMART" id="SM00595">
    <property type="entry name" value="MADF"/>
    <property type="match status" value="1"/>
</dbReference>
<dbReference type="PANTHER" id="PTHR12243:SF67">
    <property type="entry name" value="COREPRESSOR OF PANGOLIN, ISOFORM A-RELATED"/>
    <property type="match status" value="1"/>
</dbReference>
<dbReference type="PROSITE" id="PS51031">
    <property type="entry name" value="BESS"/>
    <property type="match status" value="1"/>
</dbReference>
<dbReference type="Proteomes" id="UP000653454">
    <property type="component" value="Unassembled WGS sequence"/>
</dbReference>
<dbReference type="GO" id="GO:0005634">
    <property type="term" value="C:nucleus"/>
    <property type="evidence" value="ECO:0007669"/>
    <property type="project" value="UniProtKB-SubCell"/>
</dbReference>
<name>A0A8S4EHF0_PLUXY</name>
<evidence type="ECO:0000313" key="4">
    <source>
        <dbReference type="EMBL" id="CAG9114987.1"/>
    </source>
</evidence>
<evidence type="ECO:0000313" key="5">
    <source>
        <dbReference type="Proteomes" id="UP000653454"/>
    </source>
</evidence>
<dbReference type="Pfam" id="PF02944">
    <property type="entry name" value="BESS"/>
    <property type="match status" value="1"/>
</dbReference>
<proteinExistence type="predicted"/>
<sequence>MSFSRIIEEVREHPVLWSRRDARSNRHRQTHIWRVVAAKLRMDEKLLRKRWKHLKDQYRKELKKAAETNQPSPWRYFEELEFISQEIRFKEHVPAEEPYPEELPESATSTVEDSAVGGNNISVLSSKISRLSDFMQRHVKALQRDPDELYLLSLVPMLQRLTCVQKLQFRGKVNDWLLDAITQSEADCAEVHTQLFVQTEMNTSGDGDNLCLKLEGESVDTISE</sequence>
<dbReference type="AlphaFoldDB" id="A0A8S4EHF0"/>
<dbReference type="PROSITE" id="PS51029">
    <property type="entry name" value="MADF"/>
    <property type="match status" value="1"/>
</dbReference>
<evidence type="ECO:0000256" key="1">
    <source>
        <dbReference type="PROSITE-ProRule" id="PRU00371"/>
    </source>
</evidence>
<dbReference type="Pfam" id="PF10545">
    <property type="entry name" value="MADF_DNA_bdg"/>
    <property type="match status" value="1"/>
</dbReference>
<reference evidence="4" key="1">
    <citation type="submission" date="2020-11" db="EMBL/GenBank/DDBJ databases">
        <authorList>
            <person name="Whiteford S."/>
        </authorList>
    </citation>
    <scope>NUCLEOTIDE SEQUENCE</scope>
</reference>
<keyword evidence="5" id="KW-1185">Reference proteome</keyword>
<accession>A0A8S4EHF0</accession>
<feature type="domain" description="MADF" evidence="2">
    <location>
        <begin position="5"/>
        <end position="88"/>
    </location>
</feature>
<keyword evidence="1" id="KW-0539">Nucleus</keyword>
<dbReference type="EMBL" id="CAJHNJ030000016">
    <property type="protein sequence ID" value="CAG9114987.1"/>
    <property type="molecule type" value="Genomic_DNA"/>
</dbReference>
<feature type="domain" description="BESS" evidence="3">
    <location>
        <begin position="144"/>
        <end position="183"/>
    </location>
</feature>
<comment type="caution">
    <text evidence="4">The sequence shown here is derived from an EMBL/GenBank/DDBJ whole genome shotgun (WGS) entry which is preliminary data.</text>
</comment>
<protein>
    <submittedName>
        <fullName evidence="4">(diamondback moth) hypothetical protein</fullName>
    </submittedName>
</protein>
<gene>
    <name evidence="4" type="ORF">PLXY2_LOCUS5500</name>
</gene>
<dbReference type="InterPro" id="IPR039353">
    <property type="entry name" value="TF_Adf1"/>
</dbReference>
<comment type="subcellular location">
    <subcellularLocation>
        <location evidence="1">Nucleus</location>
    </subcellularLocation>
</comment>
<dbReference type="GO" id="GO:0003677">
    <property type="term" value="F:DNA binding"/>
    <property type="evidence" value="ECO:0007669"/>
    <property type="project" value="InterPro"/>
</dbReference>